<proteinExistence type="predicted"/>
<evidence type="ECO:0000313" key="2">
    <source>
        <dbReference type="EMBL" id="UWZ86956.1"/>
    </source>
</evidence>
<dbReference type="RefSeq" id="WP_260796595.1">
    <property type="nucleotide sequence ID" value="NZ_CP093313.1"/>
</dbReference>
<feature type="region of interest" description="Disordered" evidence="1">
    <location>
        <begin position="1"/>
        <end position="36"/>
    </location>
</feature>
<gene>
    <name evidence="2" type="ORF">MOP44_13630</name>
</gene>
<reference evidence="2" key="1">
    <citation type="submission" date="2021-04" db="EMBL/GenBank/DDBJ databases">
        <title>Phylogenetic analysis of Acidobacteriaceae.</title>
        <authorList>
            <person name="Qiu L."/>
            <person name="Zhang Q."/>
        </authorList>
    </citation>
    <scope>NUCLEOTIDE SEQUENCE</scope>
    <source>
        <strain evidence="2">DSM 25168</strain>
    </source>
</reference>
<feature type="compositionally biased region" description="Basic and acidic residues" evidence="1">
    <location>
        <begin position="7"/>
        <end position="21"/>
    </location>
</feature>
<evidence type="ECO:0008006" key="4">
    <source>
        <dbReference type="Google" id="ProtNLM"/>
    </source>
</evidence>
<feature type="region of interest" description="Disordered" evidence="1">
    <location>
        <begin position="77"/>
        <end position="108"/>
    </location>
</feature>
<dbReference type="EMBL" id="CP093313">
    <property type="protein sequence ID" value="UWZ86956.1"/>
    <property type="molecule type" value="Genomic_DNA"/>
</dbReference>
<protein>
    <recommendedName>
        <fullName evidence="4">1,4-alpha-glucan branching enzyme</fullName>
    </recommendedName>
</protein>
<keyword evidence="3" id="KW-1185">Reference proteome</keyword>
<accession>A0A9J7BVR2</accession>
<name>A0A9J7BVR2_9BACT</name>
<evidence type="ECO:0000313" key="3">
    <source>
        <dbReference type="Proteomes" id="UP001059380"/>
    </source>
</evidence>
<sequence>MTPSKTTQDHNEIRKWAEKRGAVPTEVASTHSGNEPGILRLHFPNAPGEKDSNLREISWDAFFEKFDENNLELVYQEKTADGEQSNFNELVHPDEPSHSSNKKKKHAA</sequence>
<dbReference type="Proteomes" id="UP001059380">
    <property type="component" value="Chromosome"/>
</dbReference>
<evidence type="ECO:0000256" key="1">
    <source>
        <dbReference type="SAM" id="MobiDB-lite"/>
    </source>
</evidence>
<dbReference type="KEGG" id="orp:MOP44_13630"/>
<organism evidence="2 3">
    <name type="scientific">Occallatibacter riparius</name>
    <dbReference type="NCBI Taxonomy" id="1002689"/>
    <lineage>
        <taxon>Bacteria</taxon>
        <taxon>Pseudomonadati</taxon>
        <taxon>Acidobacteriota</taxon>
        <taxon>Terriglobia</taxon>
        <taxon>Terriglobales</taxon>
        <taxon>Acidobacteriaceae</taxon>
        <taxon>Occallatibacter</taxon>
    </lineage>
</organism>
<dbReference type="AlphaFoldDB" id="A0A9J7BVR2"/>